<reference evidence="8" key="1">
    <citation type="submission" date="2019-09" db="EMBL/GenBank/DDBJ databases">
        <title>Characterisation of the sponge microbiome using genome-centric metagenomics.</title>
        <authorList>
            <person name="Engelberts J.P."/>
            <person name="Robbins S.J."/>
            <person name="De Goeij J.M."/>
            <person name="Aranda M."/>
            <person name="Bell S.C."/>
            <person name="Webster N.S."/>
        </authorList>
    </citation>
    <scope>NUCLEOTIDE SEQUENCE</scope>
    <source>
        <strain evidence="8">SB0661_bin_32</strain>
    </source>
</reference>
<dbReference type="GO" id="GO:0020037">
    <property type="term" value="F:heme binding"/>
    <property type="evidence" value="ECO:0007669"/>
    <property type="project" value="InterPro"/>
</dbReference>
<dbReference type="InterPro" id="IPR017972">
    <property type="entry name" value="Cyt_P450_CS"/>
</dbReference>
<keyword evidence="4 7" id="KW-0560">Oxidoreductase</keyword>
<dbReference type="SUPFAM" id="SSF48264">
    <property type="entry name" value="Cytochrome P450"/>
    <property type="match status" value="1"/>
</dbReference>
<dbReference type="PRINTS" id="PR00359">
    <property type="entry name" value="BP450"/>
</dbReference>
<evidence type="ECO:0000256" key="3">
    <source>
        <dbReference type="ARBA" id="ARBA00022723"/>
    </source>
</evidence>
<dbReference type="InterPro" id="IPR002397">
    <property type="entry name" value="Cyt_P450_B"/>
</dbReference>
<dbReference type="Pfam" id="PF00067">
    <property type="entry name" value="p450"/>
    <property type="match status" value="1"/>
</dbReference>
<dbReference type="GO" id="GO:0005506">
    <property type="term" value="F:iron ion binding"/>
    <property type="evidence" value="ECO:0007669"/>
    <property type="project" value="InterPro"/>
</dbReference>
<dbReference type="CDD" id="cd20625">
    <property type="entry name" value="CYP164-like"/>
    <property type="match status" value="1"/>
</dbReference>
<dbReference type="AlphaFoldDB" id="A0A6B1D5U0"/>
<dbReference type="InterPro" id="IPR001128">
    <property type="entry name" value="Cyt_P450"/>
</dbReference>
<gene>
    <name evidence="8" type="ORF">F4X14_06465</name>
</gene>
<dbReference type="Gene3D" id="1.10.630.10">
    <property type="entry name" value="Cytochrome P450"/>
    <property type="match status" value="1"/>
</dbReference>
<dbReference type="GO" id="GO:0004497">
    <property type="term" value="F:monooxygenase activity"/>
    <property type="evidence" value="ECO:0007669"/>
    <property type="project" value="UniProtKB-KW"/>
</dbReference>
<evidence type="ECO:0000256" key="1">
    <source>
        <dbReference type="ARBA" id="ARBA00010617"/>
    </source>
</evidence>
<name>A0A6B1D5U0_9CHLR</name>
<protein>
    <submittedName>
        <fullName evidence="8">Cytochrome P450</fullName>
    </submittedName>
</protein>
<sequence length="410" mass="46080">MAINSSSSIDQLLVSQAMYSDPYPIYHQLRAEDPVHWSDVWGCWVLTRYADVVAVLRDYRRFTNVGRIAAFLDQLPESVRAQIRPLYDNFTVGMPNTDPPEHTRVRGLVNTAFSARVVEGMRPRVQEIVDRLLDQAESGGAMEVIGSFAYPLPAIVIAETLGVPAEDRDQFKAWSDDIVAFHGTGRPHIETIMKSTAALLETKAWLLQLIEARRKQPEDDLISALVAAEERGDMLSETELVATCITLLTAGHETTTGLIGNGLLALLRHPEQLRMLRENPDLIGTAVEEFLRYDTSFLRAWRLTAEDVEIGGKRIPKGQTLSLMLGAANRDPAQFEHPDRLDITRDPNLHTSFGWGIHFCAGAPLARREAEIAFTTLLRRFPHMKLDEEGVEWQLNNTFHNLKNLPVILQ</sequence>
<dbReference type="GO" id="GO:0016705">
    <property type="term" value="F:oxidoreductase activity, acting on paired donors, with incorporation or reduction of molecular oxygen"/>
    <property type="evidence" value="ECO:0007669"/>
    <property type="project" value="InterPro"/>
</dbReference>
<evidence type="ECO:0000256" key="2">
    <source>
        <dbReference type="ARBA" id="ARBA00022617"/>
    </source>
</evidence>
<evidence type="ECO:0000256" key="4">
    <source>
        <dbReference type="ARBA" id="ARBA00023002"/>
    </source>
</evidence>
<keyword evidence="2 7" id="KW-0349">Heme</keyword>
<evidence type="ECO:0000256" key="6">
    <source>
        <dbReference type="ARBA" id="ARBA00023033"/>
    </source>
</evidence>
<dbReference type="PANTHER" id="PTHR46696:SF1">
    <property type="entry name" value="CYTOCHROME P450 YJIB-RELATED"/>
    <property type="match status" value="1"/>
</dbReference>
<accession>A0A6B1D5U0</accession>
<comment type="caution">
    <text evidence="8">The sequence shown here is derived from an EMBL/GenBank/DDBJ whole genome shotgun (WGS) entry which is preliminary data.</text>
</comment>
<organism evidence="8">
    <name type="scientific">Caldilineaceae bacterium SB0661_bin_32</name>
    <dbReference type="NCBI Taxonomy" id="2605255"/>
    <lineage>
        <taxon>Bacteria</taxon>
        <taxon>Bacillati</taxon>
        <taxon>Chloroflexota</taxon>
        <taxon>Caldilineae</taxon>
        <taxon>Caldilineales</taxon>
        <taxon>Caldilineaceae</taxon>
    </lineage>
</organism>
<dbReference type="PANTHER" id="PTHR46696">
    <property type="entry name" value="P450, PUTATIVE (EUROFUNG)-RELATED"/>
    <property type="match status" value="1"/>
</dbReference>
<comment type="similarity">
    <text evidence="1 7">Belongs to the cytochrome P450 family.</text>
</comment>
<proteinExistence type="inferred from homology"/>
<dbReference type="FunFam" id="1.10.630.10:FF:000018">
    <property type="entry name" value="Cytochrome P450 monooxygenase"/>
    <property type="match status" value="1"/>
</dbReference>
<evidence type="ECO:0000313" key="8">
    <source>
        <dbReference type="EMBL" id="MYC94597.1"/>
    </source>
</evidence>
<evidence type="ECO:0000256" key="5">
    <source>
        <dbReference type="ARBA" id="ARBA00023004"/>
    </source>
</evidence>
<dbReference type="PROSITE" id="PS00086">
    <property type="entry name" value="CYTOCHROME_P450"/>
    <property type="match status" value="1"/>
</dbReference>
<dbReference type="EMBL" id="VXMH01000028">
    <property type="protein sequence ID" value="MYC94597.1"/>
    <property type="molecule type" value="Genomic_DNA"/>
</dbReference>
<keyword evidence="5 7" id="KW-0408">Iron</keyword>
<keyword evidence="3 7" id="KW-0479">Metal-binding</keyword>
<keyword evidence="6 7" id="KW-0503">Monooxygenase</keyword>
<dbReference type="InterPro" id="IPR036396">
    <property type="entry name" value="Cyt_P450_sf"/>
</dbReference>
<evidence type="ECO:0000256" key="7">
    <source>
        <dbReference type="RuleBase" id="RU000461"/>
    </source>
</evidence>